<dbReference type="RefSeq" id="WP_211784487.1">
    <property type="nucleotide sequence ID" value="NZ_CP047289.1"/>
</dbReference>
<sequence length="304" mass="31190">MSSLSLVADVGGTNTRMALADGLTVLHDSVRRFTNAEFAGIDMVIDRFLLDAGEAVGGACLAVAGPVANGVATLTNLDWTIDAGLLRSVTGAASVAVLNDLQAQGHALGHISLRSVVPGRPAAEGAARLVVGVGTGFNASPVHITPNGRLVPPSESGHINLPARTEAEQRLARHLDGIHGIATIEEALSGRGLTAIHAFVTGTERPTKEIIPLIGTDTEATESARLFVGLLGSVVGNLGLVHLPFGGIALCGGMARALAPHLETLGFAEAMRDKGRFSDFVSAFPVSVIEDDYAALTGCAASLR</sequence>
<evidence type="ECO:0000313" key="4">
    <source>
        <dbReference type="EMBL" id="QUS35241.1"/>
    </source>
</evidence>
<name>A0A8J8MRW2_9RHOB</name>
<keyword evidence="2" id="KW-0418">Kinase</keyword>
<comment type="similarity">
    <text evidence="3">Belongs to the bacterial glucokinase family.</text>
</comment>
<dbReference type="GO" id="GO:0006096">
    <property type="term" value="P:glycolytic process"/>
    <property type="evidence" value="ECO:0007669"/>
    <property type="project" value="InterPro"/>
</dbReference>
<dbReference type="Proteomes" id="UP000679284">
    <property type="component" value="Chromosome"/>
</dbReference>
<dbReference type="GO" id="GO:0005536">
    <property type="term" value="F:D-glucose binding"/>
    <property type="evidence" value="ECO:0007669"/>
    <property type="project" value="InterPro"/>
</dbReference>
<evidence type="ECO:0000256" key="1">
    <source>
        <dbReference type="ARBA" id="ARBA00022679"/>
    </source>
</evidence>
<dbReference type="Gene3D" id="3.30.420.40">
    <property type="match status" value="1"/>
</dbReference>
<keyword evidence="1" id="KW-0808">Transferase</keyword>
<dbReference type="Gene3D" id="3.40.367.20">
    <property type="match status" value="1"/>
</dbReference>
<dbReference type="GO" id="GO:0004340">
    <property type="term" value="F:glucokinase activity"/>
    <property type="evidence" value="ECO:0007669"/>
    <property type="project" value="InterPro"/>
</dbReference>
<dbReference type="CDD" id="cd24008">
    <property type="entry name" value="ASKHA_NBD_GLK"/>
    <property type="match status" value="1"/>
</dbReference>
<accession>A0A8J8MRW2</accession>
<gene>
    <name evidence="4" type="ORF">GR316_02500</name>
</gene>
<dbReference type="PANTHER" id="PTHR47690:SF1">
    <property type="entry name" value="GLUCOKINASE"/>
    <property type="match status" value="1"/>
</dbReference>
<dbReference type="PANTHER" id="PTHR47690">
    <property type="entry name" value="GLUCOKINASE"/>
    <property type="match status" value="1"/>
</dbReference>
<dbReference type="InterPro" id="IPR050201">
    <property type="entry name" value="Bacterial_glucokinase"/>
</dbReference>
<keyword evidence="5" id="KW-1185">Reference proteome</keyword>
<dbReference type="InterPro" id="IPR043129">
    <property type="entry name" value="ATPase_NBD"/>
</dbReference>
<evidence type="ECO:0000313" key="5">
    <source>
        <dbReference type="Proteomes" id="UP000679284"/>
    </source>
</evidence>
<evidence type="ECO:0000256" key="3">
    <source>
        <dbReference type="RuleBase" id="RU004046"/>
    </source>
</evidence>
<dbReference type="Pfam" id="PF02685">
    <property type="entry name" value="Glucokinase"/>
    <property type="match status" value="1"/>
</dbReference>
<organism evidence="4 5">
    <name type="scientific">Falsirhodobacter algicola</name>
    <dbReference type="NCBI Taxonomy" id="2692330"/>
    <lineage>
        <taxon>Bacteria</taxon>
        <taxon>Pseudomonadati</taxon>
        <taxon>Pseudomonadota</taxon>
        <taxon>Alphaproteobacteria</taxon>
        <taxon>Rhodobacterales</taxon>
        <taxon>Paracoccaceae</taxon>
        <taxon>Falsirhodobacter</taxon>
    </lineage>
</organism>
<dbReference type="AlphaFoldDB" id="A0A8J8MRW2"/>
<dbReference type="SUPFAM" id="SSF53067">
    <property type="entry name" value="Actin-like ATPase domain"/>
    <property type="match status" value="1"/>
</dbReference>
<dbReference type="EMBL" id="CP047289">
    <property type="protein sequence ID" value="QUS35241.1"/>
    <property type="molecule type" value="Genomic_DNA"/>
</dbReference>
<dbReference type="InterPro" id="IPR003836">
    <property type="entry name" value="Glucokinase"/>
</dbReference>
<evidence type="ECO:0000256" key="2">
    <source>
        <dbReference type="ARBA" id="ARBA00022777"/>
    </source>
</evidence>
<reference evidence="4" key="1">
    <citation type="submission" date="2020-01" db="EMBL/GenBank/DDBJ databases">
        <authorList>
            <person name="Yang Y."/>
            <person name="Kwon Y.M."/>
        </authorList>
    </citation>
    <scope>NUCLEOTIDE SEQUENCE</scope>
    <source>
        <strain evidence="4">PG104</strain>
    </source>
</reference>
<proteinExistence type="inferred from homology"/>
<dbReference type="GO" id="GO:0005524">
    <property type="term" value="F:ATP binding"/>
    <property type="evidence" value="ECO:0007669"/>
    <property type="project" value="InterPro"/>
</dbReference>
<protein>
    <submittedName>
        <fullName evidence="4">Glucokinase</fullName>
    </submittedName>
</protein>
<dbReference type="GO" id="GO:0005829">
    <property type="term" value="C:cytosol"/>
    <property type="evidence" value="ECO:0007669"/>
    <property type="project" value="TreeGrafter"/>
</dbReference>
<dbReference type="KEGG" id="fap:GR316_02500"/>